<reference evidence="2" key="1">
    <citation type="submission" date="2020-09" db="EMBL/GenBank/DDBJ databases">
        <title>Genome seq and assembly of Tianweitania sp.</title>
        <authorList>
            <person name="Chhetri G."/>
        </authorList>
    </citation>
    <scope>NUCLEOTIDE SEQUENCE</scope>
    <source>
        <strain evidence="2">Rool2</strain>
    </source>
</reference>
<name>A0A8J6U481_9HYPH</name>
<keyword evidence="3" id="KW-1185">Reference proteome</keyword>
<dbReference type="Pfam" id="PF09994">
    <property type="entry name" value="T6SS_Tle1-like_cat"/>
    <property type="match status" value="1"/>
</dbReference>
<feature type="domain" description="T6SS Phospholipase effector Tle1-like catalytic" evidence="1">
    <location>
        <begin position="10"/>
        <end position="289"/>
    </location>
</feature>
<protein>
    <submittedName>
        <fullName evidence="2">DUF2235 domain-containing protein</fullName>
    </submittedName>
</protein>
<proteinExistence type="predicted"/>
<accession>A0A8J6U481</accession>
<gene>
    <name evidence="2" type="ORF">ICI42_03940</name>
</gene>
<dbReference type="PANTHER" id="PTHR33840:SF1">
    <property type="entry name" value="TLE1 PHOSPHOLIPASE DOMAIN-CONTAINING PROTEIN"/>
    <property type="match status" value="1"/>
</dbReference>
<evidence type="ECO:0000259" key="1">
    <source>
        <dbReference type="Pfam" id="PF09994"/>
    </source>
</evidence>
<dbReference type="RefSeq" id="WP_188163204.1">
    <property type="nucleotide sequence ID" value="NZ_JACVVX010000001.1"/>
</dbReference>
<dbReference type="AlphaFoldDB" id="A0A8J6U481"/>
<comment type="caution">
    <text evidence="2">The sequence shown here is derived from an EMBL/GenBank/DDBJ whole genome shotgun (WGS) entry which is preliminary data.</text>
</comment>
<dbReference type="Proteomes" id="UP000643405">
    <property type="component" value="Unassembled WGS sequence"/>
</dbReference>
<evidence type="ECO:0000313" key="2">
    <source>
        <dbReference type="EMBL" id="MBD0413800.1"/>
    </source>
</evidence>
<dbReference type="PANTHER" id="PTHR33840">
    <property type="match status" value="1"/>
</dbReference>
<sequence length="372" mass="41520">MPEPSHWCLIFSDGTGQRGVREDAARKNTNIFQMYAAASDKPYLDAFYDAGLGAPEEDQDDTPARKARNLFAKATGWGITDNIVDCYEALLLRWRPGVKIGVFGFSRGAYTVRCLGGTLSTCGLATSDGSKPISKDEKGKGAERRRAIALEAVEAYKMRDKAERKKAGKAFAATYQAAPVVPDVVGVFDTVKSLGLPGLMNLANPWRHKFHDTELSPRVPVGLQALSIDENRKAFLPIRWDDPTPEGTAAGQVIEQVWFPGVHSDIGGGYEDEDDDWKLADLSLDWMLDRLRKLAGLHIPLTVTIDKNLLGKQHDERTGWGTFWLPADRSVRGESRDLDALCGDIENRFDRHLPRYRPNSLRRHPRVEDRYP</sequence>
<dbReference type="EMBL" id="JACVVX010000001">
    <property type="protein sequence ID" value="MBD0413800.1"/>
    <property type="molecule type" value="Genomic_DNA"/>
</dbReference>
<organism evidence="2 3">
    <name type="scientific">Oryzicola mucosus</name>
    <dbReference type="NCBI Taxonomy" id="2767425"/>
    <lineage>
        <taxon>Bacteria</taxon>
        <taxon>Pseudomonadati</taxon>
        <taxon>Pseudomonadota</taxon>
        <taxon>Alphaproteobacteria</taxon>
        <taxon>Hyphomicrobiales</taxon>
        <taxon>Phyllobacteriaceae</taxon>
        <taxon>Oryzicola</taxon>
    </lineage>
</organism>
<evidence type="ECO:0000313" key="3">
    <source>
        <dbReference type="Proteomes" id="UP000643405"/>
    </source>
</evidence>
<dbReference type="InterPro" id="IPR018712">
    <property type="entry name" value="Tle1-like_cat"/>
</dbReference>